<dbReference type="Proteomes" id="UP000298663">
    <property type="component" value="Unassembled WGS sequence"/>
</dbReference>
<sequence length="84" mass="9360">MDTNVTSKIKRLSNQHKNRRGSALVSKSKTSLSSDKDCLILLEQAGIVSFFSIFEVPVSKIMIENGFDAKQNNTDLKYTCSCMP</sequence>
<comment type="caution">
    <text evidence="2">The sequence shown here is derived from an EMBL/GenBank/DDBJ whole genome shotgun (WGS) entry which is preliminary data.</text>
</comment>
<accession>A0A4U8UME8</accession>
<evidence type="ECO:0000313" key="3">
    <source>
        <dbReference type="Proteomes" id="UP000298663"/>
    </source>
</evidence>
<protein>
    <submittedName>
        <fullName evidence="2">Uncharacterized protein</fullName>
    </submittedName>
</protein>
<name>A0A4U8UME8_STECR</name>
<reference evidence="2 3" key="2">
    <citation type="journal article" date="2019" name="G3 (Bethesda)">
        <title>Hybrid Assembly of the Genome of the Entomopathogenic Nematode Steinernema carpocapsae Identifies the X-Chromosome.</title>
        <authorList>
            <person name="Serra L."/>
            <person name="Macchietto M."/>
            <person name="Macias-Munoz A."/>
            <person name="McGill C.J."/>
            <person name="Rodriguez I.M."/>
            <person name="Rodriguez B."/>
            <person name="Murad R."/>
            <person name="Mortazavi A."/>
        </authorList>
    </citation>
    <scope>NUCLEOTIDE SEQUENCE [LARGE SCALE GENOMIC DNA]</scope>
    <source>
        <strain evidence="2 3">ALL</strain>
    </source>
</reference>
<evidence type="ECO:0000313" key="2">
    <source>
        <dbReference type="EMBL" id="TMS34102.1"/>
    </source>
</evidence>
<reference evidence="2 3" key="1">
    <citation type="journal article" date="2015" name="Genome Biol.">
        <title>Comparative genomics of Steinernema reveals deeply conserved gene regulatory networks.</title>
        <authorList>
            <person name="Dillman A.R."/>
            <person name="Macchietto M."/>
            <person name="Porter C.F."/>
            <person name="Rogers A."/>
            <person name="Williams B."/>
            <person name="Antoshechkin I."/>
            <person name="Lee M.M."/>
            <person name="Goodwin Z."/>
            <person name="Lu X."/>
            <person name="Lewis E.E."/>
            <person name="Goodrich-Blair H."/>
            <person name="Stock S.P."/>
            <person name="Adams B.J."/>
            <person name="Sternberg P.W."/>
            <person name="Mortazavi A."/>
        </authorList>
    </citation>
    <scope>NUCLEOTIDE SEQUENCE [LARGE SCALE GENOMIC DNA]</scope>
    <source>
        <strain evidence="2 3">ALL</strain>
    </source>
</reference>
<feature type="region of interest" description="Disordered" evidence="1">
    <location>
        <begin position="1"/>
        <end position="29"/>
    </location>
</feature>
<evidence type="ECO:0000256" key="1">
    <source>
        <dbReference type="SAM" id="MobiDB-lite"/>
    </source>
</evidence>
<proteinExistence type="predicted"/>
<gene>
    <name evidence="2" type="ORF">L596_001754</name>
</gene>
<keyword evidence="3" id="KW-1185">Reference proteome</keyword>
<feature type="compositionally biased region" description="Basic residues" evidence="1">
    <location>
        <begin position="8"/>
        <end position="20"/>
    </location>
</feature>
<dbReference type="EMBL" id="AZBU02000001">
    <property type="protein sequence ID" value="TMS34102.1"/>
    <property type="molecule type" value="Genomic_DNA"/>
</dbReference>
<organism evidence="2 3">
    <name type="scientific">Steinernema carpocapsae</name>
    <name type="common">Entomopathogenic nematode</name>
    <dbReference type="NCBI Taxonomy" id="34508"/>
    <lineage>
        <taxon>Eukaryota</taxon>
        <taxon>Metazoa</taxon>
        <taxon>Ecdysozoa</taxon>
        <taxon>Nematoda</taxon>
        <taxon>Chromadorea</taxon>
        <taxon>Rhabditida</taxon>
        <taxon>Tylenchina</taxon>
        <taxon>Panagrolaimomorpha</taxon>
        <taxon>Strongyloidoidea</taxon>
        <taxon>Steinernematidae</taxon>
        <taxon>Steinernema</taxon>
    </lineage>
</organism>
<dbReference type="AlphaFoldDB" id="A0A4U8UME8"/>